<keyword evidence="7 8" id="KW-0472">Membrane</keyword>
<evidence type="ECO:0000256" key="4">
    <source>
        <dbReference type="ARBA" id="ARBA00022475"/>
    </source>
</evidence>
<dbReference type="PANTHER" id="PTHR30047:SF7">
    <property type="entry name" value="HIGH-AFFINITY CHOLINE TRANSPORT PROTEIN"/>
    <property type="match status" value="1"/>
</dbReference>
<feature type="transmembrane region" description="Helical" evidence="8">
    <location>
        <begin position="132"/>
        <end position="152"/>
    </location>
</feature>
<comment type="similarity">
    <text evidence="2">Belongs to the BCCT transporter (TC 2.A.15) family.</text>
</comment>
<evidence type="ECO:0000256" key="1">
    <source>
        <dbReference type="ARBA" id="ARBA00004651"/>
    </source>
</evidence>
<reference evidence="10" key="1">
    <citation type="journal article" date="2019" name="Microbiol. Resour. Announc.">
        <title>Complete Genome Sequence of Halomonas olivaria, a Moderately Halophilic Bacterium Isolated from Olive Processing Effluents, Obtained by Nanopore Sequencing.</title>
        <authorList>
            <person name="Nagata S."/>
            <person name="Ii K.M."/>
            <person name="Tsukimi T."/>
            <person name="Miura M.C."/>
            <person name="Galipon J."/>
            <person name="Arakawa K."/>
        </authorList>
    </citation>
    <scope>NUCLEOTIDE SEQUENCE [LARGE SCALE GENOMIC DNA]</scope>
    <source>
        <strain evidence="10">TYRC17</strain>
    </source>
</reference>
<protein>
    <recommendedName>
        <fullName evidence="11">BCCT transporter</fullName>
    </recommendedName>
</protein>
<evidence type="ECO:0000256" key="6">
    <source>
        <dbReference type="ARBA" id="ARBA00022989"/>
    </source>
</evidence>
<evidence type="ECO:0000256" key="3">
    <source>
        <dbReference type="ARBA" id="ARBA00022448"/>
    </source>
</evidence>
<evidence type="ECO:0000256" key="7">
    <source>
        <dbReference type="ARBA" id="ARBA00023136"/>
    </source>
</evidence>
<evidence type="ECO:0000313" key="10">
    <source>
        <dbReference type="Proteomes" id="UP000289555"/>
    </source>
</evidence>
<dbReference type="Pfam" id="PF02028">
    <property type="entry name" value="BCCT"/>
    <property type="match status" value="1"/>
</dbReference>
<evidence type="ECO:0008006" key="11">
    <source>
        <dbReference type="Google" id="ProtNLM"/>
    </source>
</evidence>
<proteinExistence type="inferred from homology"/>
<evidence type="ECO:0000256" key="2">
    <source>
        <dbReference type="ARBA" id="ARBA00005658"/>
    </source>
</evidence>
<dbReference type="Proteomes" id="UP000289555">
    <property type="component" value="Chromosome"/>
</dbReference>
<gene>
    <name evidence="9" type="ORF">HORIV_23560</name>
</gene>
<sequence length="362" mass="39935">MVTYSVNEPIIYLGNVYGEIGNQSFEPNSGEAAIFALARSFHNWSFIPYAMYSIVGLMIGYMHFNRKERFSISSTLAPLLGSRERSPVVRAVVDIISILAIALGLASSLGAGLALISSGIEAEYGIASSPTTWLILTLIISAIFITSAVSGLKRGIRFLSSVNAYIFYAFVAILLIIGPVNYILSLSVTSLGYWFDNFFLWSFDTKEAGGEALVTWWTMYDWSIWIAYAPLMGLFLARISYGRTLREFLVINWILPSVFGIVWFAIWGGSAIKWQMDGTLDLVSVVTENGAVSGLWGFLQNLPMSALLIPLAIFTLIISFSTAADSMSSTIATICTRNMTAEEEAPRKQKILWGYQSRLSPM</sequence>
<dbReference type="EMBL" id="AP019416">
    <property type="protein sequence ID" value="BBI49935.1"/>
    <property type="molecule type" value="Genomic_DNA"/>
</dbReference>
<evidence type="ECO:0000256" key="5">
    <source>
        <dbReference type="ARBA" id="ARBA00022692"/>
    </source>
</evidence>
<keyword evidence="3" id="KW-0813">Transport</keyword>
<keyword evidence="4" id="KW-1003">Cell membrane</keyword>
<dbReference type="PANTHER" id="PTHR30047">
    <property type="entry name" value="HIGH-AFFINITY CHOLINE TRANSPORT PROTEIN-RELATED"/>
    <property type="match status" value="1"/>
</dbReference>
<feature type="transmembrane region" description="Helical" evidence="8">
    <location>
        <begin position="302"/>
        <end position="320"/>
    </location>
</feature>
<keyword evidence="6 8" id="KW-1133">Transmembrane helix</keyword>
<dbReference type="InterPro" id="IPR000060">
    <property type="entry name" value="BCCT_transptr"/>
</dbReference>
<comment type="subcellular location">
    <subcellularLocation>
        <location evidence="1">Cell membrane</location>
        <topology evidence="1">Multi-pass membrane protein</topology>
    </subcellularLocation>
</comment>
<keyword evidence="10" id="KW-1185">Reference proteome</keyword>
<feature type="transmembrane region" description="Helical" evidence="8">
    <location>
        <begin position="164"/>
        <end position="184"/>
    </location>
</feature>
<accession>A0ABN5WU66</accession>
<name>A0ABN5WU66_9GAMM</name>
<feature type="transmembrane region" description="Helical" evidence="8">
    <location>
        <begin position="222"/>
        <end position="241"/>
    </location>
</feature>
<organism evidence="9 10">
    <name type="scientific">Vreelandella olivaria</name>
    <dbReference type="NCBI Taxonomy" id="390919"/>
    <lineage>
        <taxon>Bacteria</taxon>
        <taxon>Pseudomonadati</taxon>
        <taxon>Pseudomonadota</taxon>
        <taxon>Gammaproteobacteria</taxon>
        <taxon>Oceanospirillales</taxon>
        <taxon>Halomonadaceae</taxon>
        <taxon>Vreelandella</taxon>
    </lineage>
</organism>
<feature type="transmembrane region" description="Helical" evidence="8">
    <location>
        <begin position="92"/>
        <end position="120"/>
    </location>
</feature>
<evidence type="ECO:0000313" key="9">
    <source>
        <dbReference type="EMBL" id="BBI49935.1"/>
    </source>
</evidence>
<evidence type="ECO:0000256" key="8">
    <source>
        <dbReference type="SAM" id="Phobius"/>
    </source>
</evidence>
<feature type="transmembrane region" description="Helical" evidence="8">
    <location>
        <begin position="46"/>
        <end position="64"/>
    </location>
</feature>
<feature type="transmembrane region" description="Helical" evidence="8">
    <location>
        <begin position="248"/>
        <end position="267"/>
    </location>
</feature>
<keyword evidence="5 8" id="KW-0812">Transmembrane</keyword>